<dbReference type="EMBL" id="WJJP01000264">
    <property type="protein sequence ID" value="MBD3324605.1"/>
    <property type="molecule type" value="Genomic_DNA"/>
</dbReference>
<accession>A0A9D5JUW5</accession>
<dbReference type="InterPro" id="IPR036188">
    <property type="entry name" value="FAD/NAD-bd_sf"/>
</dbReference>
<organism evidence="3 4">
    <name type="scientific">candidate division KSB3 bacterium</name>
    <dbReference type="NCBI Taxonomy" id="2044937"/>
    <lineage>
        <taxon>Bacteria</taxon>
        <taxon>candidate division KSB3</taxon>
    </lineage>
</organism>
<evidence type="ECO:0000256" key="1">
    <source>
        <dbReference type="ARBA" id="ARBA00023002"/>
    </source>
</evidence>
<evidence type="ECO:0000313" key="3">
    <source>
        <dbReference type="EMBL" id="MBD3324605.1"/>
    </source>
</evidence>
<protein>
    <submittedName>
        <fullName evidence="3">FAD-dependent oxidoreductase</fullName>
    </submittedName>
</protein>
<sequence length="276" mass="30517">MAKKKVGIIGGGIVGTALGYNLSLYDWIEVTLFEKNQIGSGTTAKTAGTVCLFDDSLSHEYWDIRLYGFQTYTNMEKEDKGSAGFDNTGTLVVATDKDVEEFIKTGIALAQAAGYEGEYLTDHDEINKILPDLNLDGILGAGWTKDDGYFDGTMASNTFVKKMRANGAKVLTGTKVEKVTMSGNRVTGLETDKGESFEFDVVVDASGPWTRYTGRMVDLELPIWHTKAEAFFLAPPNKKLDYEFPVLKYPRFYARPEGDNIFICKAHLTMDLSDPM</sequence>
<dbReference type="Proteomes" id="UP000649604">
    <property type="component" value="Unassembled WGS sequence"/>
</dbReference>
<evidence type="ECO:0000259" key="2">
    <source>
        <dbReference type="Pfam" id="PF01266"/>
    </source>
</evidence>
<keyword evidence="1" id="KW-0560">Oxidoreductase</keyword>
<dbReference type="InterPro" id="IPR006076">
    <property type="entry name" value="FAD-dep_OxRdtase"/>
</dbReference>
<gene>
    <name evidence="3" type="ORF">GF339_08475</name>
</gene>
<evidence type="ECO:0000313" key="4">
    <source>
        <dbReference type="Proteomes" id="UP000649604"/>
    </source>
</evidence>
<dbReference type="GO" id="GO:0005737">
    <property type="term" value="C:cytoplasm"/>
    <property type="evidence" value="ECO:0007669"/>
    <property type="project" value="TreeGrafter"/>
</dbReference>
<feature type="non-terminal residue" evidence="3">
    <location>
        <position position="276"/>
    </location>
</feature>
<dbReference type="PANTHER" id="PTHR13847">
    <property type="entry name" value="SARCOSINE DEHYDROGENASE-RELATED"/>
    <property type="match status" value="1"/>
</dbReference>
<dbReference type="Pfam" id="PF01266">
    <property type="entry name" value="DAO"/>
    <property type="match status" value="1"/>
</dbReference>
<dbReference type="AlphaFoldDB" id="A0A9D5JUW5"/>
<dbReference type="Gene3D" id="3.50.50.60">
    <property type="entry name" value="FAD/NAD(P)-binding domain"/>
    <property type="match status" value="1"/>
</dbReference>
<dbReference type="PANTHER" id="PTHR13847:SF287">
    <property type="entry name" value="FAD-DEPENDENT OXIDOREDUCTASE DOMAIN-CONTAINING PROTEIN 1"/>
    <property type="match status" value="1"/>
</dbReference>
<dbReference type="GO" id="GO:0016491">
    <property type="term" value="F:oxidoreductase activity"/>
    <property type="evidence" value="ECO:0007669"/>
    <property type="project" value="UniProtKB-KW"/>
</dbReference>
<comment type="caution">
    <text evidence="3">The sequence shown here is derived from an EMBL/GenBank/DDBJ whole genome shotgun (WGS) entry which is preliminary data.</text>
</comment>
<proteinExistence type="predicted"/>
<dbReference type="Gene3D" id="3.30.9.10">
    <property type="entry name" value="D-Amino Acid Oxidase, subunit A, domain 2"/>
    <property type="match status" value="1"/>
</dbReference>
<name>A0A9D5JUW5_9BACT</name>
<feature type="domain" description="FAD dependent oxidoreductase" evidence="2">
    <location>
        <begin position="6"/>
        <end position="264"/>
    </location>
</feature>
<dbReference type="SUPFAM" id="SSF51905">
    <property type="entry name" value="FAD/NAD(P)-binding domain"/>
    <property type="match status" value="1"/>
</dbReference>
<reference evidence="3" key="1">
    <citation type="submission" date="2019-11" db="EMBL/GenBank/DDBJ databases">
        <title>Microbial mats filling the niche in hypersaline microbial mats.</title>
        <authorList>
            <person name="Wong H.L."/>
            <person name="Macleod F.I."/>
            <person name="White R.A. III"/>
            <person name="Burns B.P."/>
        </authorList>
    </citation>
    <scope>NUCLEOTIDE SEQUENCE</scope>
    <source>
        <strain evidence="3">Rbin_158</strain>
    </source>
</reference>